<dbReference type="OrthoDB" id="5198533at2"/>
<feature type="transmembrane region" description="Helical" evidence="1">
    <location>
        <begin position="105"/>
        <end position="126"/>
    </location>
</feature>
<comment type="caution">
    <text evidence="2">The sequence shown here is derived from an EMBL/GenBank/DDBJ whole genome shotgun (WGS) entry which is preliminary data.</text>
</comment>
<dbReference type="RefSeq" id="WP_152885789.1">
    <property type="nucleotide sequence ID" value="NZ_VJZD01000017.1"/>
</dbReference>
<dbReference type="EMBL" id="VJZD01000017">
    <property type="protein sequence ID" value="MPY30975.1"/>
    <property type="molecule type" value="Genomic_DNA"/>
</dbReference>
<keyword evidence="1" id="KW-1133">Transmembrane helix</keyword>
<evidence type="ECO:0000256" key="1">
    <source>
        <dbReference type="SAM" id="Phobius"/>
    </source>
</evidence>
<organism evidence="2 3">
    <name type="scientific">Streptomyces adustus</name>
    <dbReference type="NCBI Taxonomy" id="1609272"/>
    <lineage>
        <taxon>Bacteria</taxon>
        <taxon>Bacillati</taxon>
        <taxon>Actinomycetota</taxon>
        <taxon>Actinomycetes</taxon>
        <taxon>Kitasatosporales</taxon>
        <taxon>Streptomycetaceae</taxon>
        <taxon>Streptomyces</taxon>
    </lineage>
</organism>
<accession>A0A5N8VAI6</accession>
<protein>
    <submittedName>
        <fullName evidence="2">Uncharacterized protein</fullName>
    </submittedName>
</protein>
<evidence type="ECO:0000313" key="2">
    <source>
        <dbReference type="EMBL" id="MPY30975.1"/>
    </source>
</evidence>
<keyword evidence="1" id="KW-0812">Transmembrane</keyword>
<gene>
    <name evidence="2" type="ORF">FNH09_06490</name>
</gene>
<keyword evidence="3" id="KW-1185">Reference proteome</keyword>
<reference evidence="2 3" key="1">
    <citation type="submission" date="2019-07" db="EMBL/GenBank/DDBJ databases">
        <title>New species of Amycolatopsis and Streptomyces.</title>
        <authorList>
            <person name="Duangmal K."/>
            <person name="Teo W.F.A."/>
            <person name="Lipun K."/>
        </authorList>
    </citation>
    <scope>NUCLEOTIDE SEQUENCE [LARGE SCALE GENOMIC DNA]</scope>
    <source>
        <strain evidence="2 3">NBRC 109810</strain>
    </source>
</reference>
<feature type="transmembrane region" description="Helical" evidence="1">
    <location>
        <begin position="15"/>
        <end position="35"/>
    </location>
</feature>
<evidence type="ECO:0000313" key="3">
    <source>
        <dbReference type="Proteomes" id="UP000325849"/>
    </source>
</evidence>
<keyword evidence="1" id="KW-0472">Membrane</keyword>
<sequence>MRLYAQTPVRRSRQVLADLIALVLIAAAVWFALAVRHVIMLLAEPGQKAQDAGDALAGGLNDAGDAASKVPFVGDSLKQPLLAAADAGNGLSDAGRSLQDTVGQVATLTTVALIVLPVAFVLVLWLPPRLHWIRRSATTRRLLDAPGGADLLALRALTGPQRALAVIPAPPGGLADAWRRGDQEVITALSAVTLRNAGLRP</sequence>
<name>A0A5N8VAI6_9ACTN</name>
<dbReference type="AlphaFoldDB" id="A0A5N8VAI6"/>
<dbReference type="Proteomes" id="UP000325849">
    <property type="component" value="Unassembled WGS sequence"/>
</dbReference>
<proteinExistence type="predicted"/>